<evidence type="ECO:0000313" key="1">
    <source>
        <dbReference type="EMBL" id="KKN69875.1"/>
    </source>
</evidence>
<name>A0A0F9SLI3_9ZZZZ</name>
<gene>
    <name evidence="1" type="ORF">LCGC14_0436990</name>
</gene>
<protein>
    <submittedName>
        <fullName evidence="1">Uncharacterized protein</fullName>
    </submittedName>
</protein>
<dbReference type="AlphaFoldDB" id="A0A0F9SLI3"/>
<reference evidence="1" key="1">
    <citation type="journal article" date="2015" name="Nature">
        <title>Complex archaea that bridge the gap between prokaryotes and eukaryotes.</title>
        <authorList>
            <person name="Spang A."/>
            <person name="Saw J.H."/>
            <person name="Jorgensen S.L."/>
            <person name="Zaremba-Niedzwiedzka K."/>
            <person name="Martijn J."/>
            <person name="Lind A.E."/>
            <person name="van Eijk R."/>
            <person name="Schleper C."/>
            <person name="Guy L."/>
            <person name="Ettema T.J."/>
        </authorList>
    </citation>
    <scope>NUCLEOTIDE SEQUENCE</scope>
</reference>
<organism evidence="1">
    <name type="scientific">marine sediment metagenome</name>
    <dbReference type="NCBI Taxonomy" id="412755"/>
    <lineage>
        <taxon>unclassified sequences</taxon>
        <taxon>metagenomes</taxon>
        <taxon>ecological metagenomes</taxon>
    </lineage>
</organism>
<dbReference type="EMBL" id="LAZR01000417">
    <property type="protein sequence ID" value="KKN69875.1"/>
    <property type="molecule type" value="Genomic_DNA"/>
</dbReference>
<sequence>MSAIHVLLVPETGDPLGLLADGVCGARPPQMALVRCIADGCGVQWWTDEHYGRFSCDCGSLYVATISNALPLAWDGEPLGVGIFALNQAADADFGTISHAVRCIMSGKPKTARWGERWLSRFGEVILTKAEVSP</sequence>
<comment type="caution">
    <text evidence="1">The sequence shown here is derived from an EMBL/GenBank/DDBJ whole genome shotgun (WGS) entry which is preliminary data.</text>
</comment>
<accession>A0A0F9SLI3</accession>
<proteinExistence type="predicted"/>